<dbReference type="PROSITE" id="PS51257">
    <property type="entry name" value="PROKAR_LIPOPROTEIN"/>
    <property type="match status" value="1"/>
</dbReference>
<dbReference type="OrthoDB" id="8962020at2"/>
<sequence>MKPQDAPRARTPRLSIRRMRALAIIALSLTLGACMQPWQAFQPGADQSAIVARFGEPKEVYDLPNGNKHLLWPTRPFGETTVGAEISPDGKLVNLDQMLTDQNFARVIVGQWTKHDIQITFGLPEETAYFPLMKREVWSYRYMQANVWYRLYHFYFDDQGVVRMTQTTEDPLHDPTRRFPF</sequence>
<keyword evidence="2" id="KW-1185">Reference proteome</keyword>
<dbReference type="EMBL" id="RBZU01000002">
    <property type="protein sequence ID" value="RKP57453.1"/>
    <property type="molecule type" value="Genomic_DNA"/>
</dbReference>
<evidence type="ECO:0000313" key="1">
    <source>
        <dbReference type="EMBL" id="RKP57453.1"/>
    </source>
</evidence>
<name>A0A494Y5A5_9BURK</name>
<organism evidence="1 2">
    <name type="scientific">Pararobbsia silviterrae</name>
    <dbReference type="NCBI Taxonomy" id="1792498"/>
    <lineage>
        <taxon>Bacteria</taxon>
        <taxon>Pseudomonadati</taxon>
        <taxon>Pseudomonadota</taxon>
        <taxon>Betaproteobacteria</taxon>
        <taxon>Burkholderiales</taxon>
        <taxon>Burkholderiaceae</taxon>
        <taxon>Pararobbsia</taxon>
    </lineage>
</organism>
<gene>
    <name evidence="1" type="ORF">D7S86_05625</name>
</gene>
<evidence type="ECO:0000313" key="2">
    <source>
        <dbReference type="Proteomes" id="UP000270342"/>
    </source>
</evidence>
<evidence type="ECO:0008006" key="3">
    <source>
        <dbReference type="Google" id="ProtNLM"/>
    </source>
</evidence>
<dbReference type="RefSeq" id="WP_121084435.1">
    <property type="nucleotide sequence ID" value="NZ_RBZU01000002.1"/>
</dbReference>
<dbReference type="Proteomes" id="UP000270342">
    <property type="component" value="Unassembled WGS sequence"/>
</dbReference>
<dbReference type="AlphaFoldDB" id="A0A494Y5A5"/>
<protein>
    <recommendedName>
        <fullName evidence="3">Lipoprotein</fullName>
    </recommendedName>
</protein>
<proteinExistence type="predicted"/>
<reference evidence="1 2" key="1">
    <citation type="submission" date="2018-10" db="EMBL/GenBank/DDBJ databases">
        <title>Robbsia sp. DHC34, isolated from soil.</title>
        <authorList>
            <person name="Gao Z.-H."/>
            <person name="Qiu L.-H."/>
        </authorList>
    </citation>
    <scope>NUCLEOTIDE SEQUENCE [LARGE SCALE GENOMIC DNA]</scope>
    <source>
        <strain evidence="1 2">DHC34</strain>
    </source>
</reference>
<accession>A0A494Y5A5</accession>
<comment type="caution">
    <text evidence="1">The sequence shown here is derived from an EMBL/GenBank/DDBJ whole genome shotgun (WGS) entry which is preliminary data.</text>
</comment>